<comment type="similarity">
    <text evidence="3">Belongs to the sarcoglycan beta/delta/gamma/zeta family.</text>
</comment>
<dbReference type="GO" id="GO:0042383">
    <property type="term" value="C:sarcolemma"/>
    <property type="evidence" value="ECO:0007669"/>
    <property type="project" value="UniProtKB-SubCell"/>
</dbReference>
<evidence type="ECO:0000256" key="10">
    <source>
        <dbReference type="ARBA" id="ARBA00023157"/>
    </source>
</evidence>
<feature type="transmembrane region" description="Helical" evidence="13">
    <location>
        <begin position="41"/>
        <end position="67"/>
    </location>
</feature>
<dbReference type="GO" id="GO:0016012">
    <property type="term" value="C:sarcoglycan complex"/>
    <property type="evidence" value="ECO:0007669"/>
    <property type="project" value="InterPro"/>
</dbReference>
<dbReference type="AlphaFoldDB" id="A0A813XQ47"/>
<gene>
    <name evidence="14" type="ORF">RFH988_LOCUS7341</name>
</gene>
<dbReference type="InterPro" id="IPR006875">
    <property type="entry name" value="Sarcoglycan"/>
</dbReference>
<evidence type="ECO:0000256" key="13">
    <source>
        <dbReference type="SAM" id="Phobius"/>
    </source>
</evidence>
<evidence type="ECO:0000256" key="9">
    <source>
        <dbReference type="ARBA" id="ARBA00023136"/>
    </source>
</evidence>
<evidence type="ECO:0000256" key="2">
    <source>
        <dbReference type="ARBA" id="ARBA00004274"/>
    </source>
</evidence>
<name>A0A813XQ47_9BILA</name>
<dbReference type="GO" id="GO:0005856">
    <property type="term" value="C:cytoskeleton"/>
    <property type="evidence" value="ECO:0007669"/>
    <property type="project" value="UniProtKB-SubCell"/>
</dbReference>
<evidence type="ECO:0000256" key="3">
    <source>
        <dbReference type="ARBA" id="ARBA00007574"/>
    </source>
</evidence>
<comment type="subcellular location">
    <subcellularLocation>
        <location evidence="2">Cell membrane</location>
        <location evidence="2">Sarcolemma</location>
        <topology evidence="2">Single-pass type II membrane protein</topology>
    </subcellularLocation>
    <subcellularLocation>
        <location evidence="1">Cytoplasm</location>
        <location evidence="1">Cytoskeleton</location>
    </subcellularLocation>
</comment>
<evidence type="ECO:0000313" key="15">
    <source>
        <dbReference type="Proteomes" id="UP000663882"/>
    </source>
</evidence>
<keyword evidence="12" id="KW-0206">Cytoskeleton</keyword>
<evidence type="ECO:0000256" key="8">
    <source>
        <dbReference type="ARBA" id="ARBA00022989"/>
    </source>
</evidence>
<reference evidence="14" key="1">
    <citation type="submission" date="2021-02" db="EMBL/GenBank/DDBJ databases">
        <authorList>
            <person name="Nowell W R."/>
        </authorList>
    </citation>
    <scope>NUCLEOTIDE SEQUENCE</scope>
</reference>
<proteinExistence type="inferred from homology"/>
<evidence type="ECO:0000256" key="12">
    <source>
        <dbReference type="ARBA" id="ARBA00023212"/>
    </source>
</evidence>
<keyword evidence="9 13" id="KW-0472">Membrane</keyword>
<sequence>MGKHRYDNRRRPVVILDAGYVSINTNDIYTSKILGLHGTKLICVILTVFFLFSISFINLTCLVWIMYKLDWSPFNKNGSQIFQFDQINQQVKLYYRGIIEDTIYTTKIEDSLEIDFLSENQIDMYGDHDSILFDDNQISMNTEYFHINNEALVDFNNLESFKFEDKTRTRIHLDRINSKRIYSKHLNITANNYLTVSNVNTVVFSGQNLNIEGNRSNHRSILRFGNYPRRKKLFNRQQKTLYENIDFKIDSIFLDLPRLPLVENPYRSESSIYRICICNTTFLLLQSFAHQPCPLC</sequence>
<keyword evidence="5" id="KW-0963">Cytoplasm</keyword>
<keyword evidence="4" id="KW-1003">Cell membrane</keyword>
<comment type="caution">
    <text evidence="14">The sequence shown here is derived from an EMBL/GenBank/DDBJ whole genome shotgun (WGS) entry which is preliminary data.</text>
</comment>
<keyword evidence="7" id="KW-0735">Signal-anchor</keyword>
<evidence type="ECO:0000256" key="4">
    <source>
        <dbReference type="ARBA" id="ARBA00022475"/>
    </source>
</evidence>
<dbReference type="EMBL" id="CAJNOO010000232">
    <property type="protein sequence ID" value="CAF0868448.1"/>
    <property type="molecule type" value="Genomic_DNA"/>
</dbReference>
<keyword evidence="6 13" id="KW-0812">Transmembrane</keyword>
<evidence type="ECO:0000256" key="7">
    <source>
        <dbReference type="ARBA" id="ARBA00022968"/>
    </source>
</evidence>
<dbReference type="Pfam" id="PF04790">
    <property type="entry name" value="Sarcoglycan_1"/>
    <property type="match status" value="1"/>
</dbReference>
<dbReference type="OrthoDB" id="9989209at2759"/>
<keyword evidence="10" id="KW-1015">Disulfide bond</keyword>
<organism evidence="14 15">
    <name type="scientific">Rotaria sordida</name>
    <dbReference type="NCBI Taxonomy" id="392033"/>
    <lineage>
        <taxon>Eukaryota</taxon>
        <taxon>Metazoa</taxon>
        <taxon>Spiralia</taxon>
        <taxon>Gnathifera</taxon>
        <taxon>Rotifera</taxon>
        <taxon>Eurotatoria</taxon>
        <taxon>Bdelloidea</taxon>
        <taxon>Philodinida</taxon>
        <taxon>Philodinidae</taxon>
        <taxon>Rotaria</taxon>
    </lineage>
</organism>
<evidence type="ECO:0000313" key="14">
    <source>
        <dbReference type="EMBL" id="CAF0868448.1"/>
    </source>
</evidence>
<protein>
    <submittedName>
        <fullName evidence="14">Uncharacterized protein</fullName>
    </submittedName>
</protein>
<dbReference type="Proteomes" id="UP000663882">
    <property type="component" value="Unassembled WGS sequence"/>
</dbReference>
<evidence type="ECO:0000256" key="5">
    <source>
        <dbReference type="ARBA" id="ARBA00022490"/>
    </source>
</evidence>
<evidence type="ECO:0000256" key="6">
    <source>
        <dbReference type="ARBA" id="ARBA00022692"/>
    </source>
</evidence>
<accession>A0A813XQ47</accession>
<evidence type="ECO:0000256" key="11">
    <source>
        <dbReference type="ARBA" id="ARBA00023180"/>
    </source>
</evidence>
<keyword evidence="11" id="KW-0325">Glycoprotein</keyword>
<evidence type="ECO:0000256" key="1">
    <source>
        <dbReference type="ARBA" id="ARBA00004245"/>
    </source>
</evidence>
<keyword evidence="8 13" id="KW-1133">Transmembrane helix</keyword>